<accession>A0A9W8MVA1</accession>
<feature type="chain" id="PRO_5040974024" evidence="2">
    <location>
        <begin position="22"/>
        <end position="194"/>
    </location>
</feature>
<dbReference type="Proteomes" id="UP001148786">
    <property type="component" value="Unassembled WGS sequence"/>
</dbReference>
<gene>
    <name evidence="3" type="ORF">NLJ89_g7609</name>
</gene>
<dbReference type="AlphaFoldDB" id="A0A9W8MVA1"/>
<feature type="region of interest" description="Disordered" evidence="1">
    <location>
        <begin position="130"/>
        <end position="170"/>
    </location>
</feature>
<name>A0A9W8MVA1_9AGAR</name>
<protein>
    <submittedName>
        <fullName evidence="3">Uncharacterized protein</fullName>
    </submittedName>
</protein>
<proteinExistence type="predicted"/>
<feature type="compositionally biased region" description="Basic and acidic residues" evidence="1">
    <location>
        <begin position="158"/>
        <end position="167"/>
    </location>
</feature>
<sequence>MRISTIPVVLFLFAATTFVLGQVDGSVELDDLFGRDVLTDGGNQLEEESEREAEAEVDLIGGKEAELAASKKHKRVSGVEAPVLAKVKTKEVRAARKDAGAMKMKGQADVWGGATSGWATIEVEEVDEAEANAGDTGDEEEAGSSNLEATALPAKRARRDEGLHGDDSISILITKSRRPAMIVDDGRPHWSRFP</sequence>
<evidence type="ECO:0000256" key="2">
    <source>
        <dbReference type="SAM" id="SignalP"/>
    </source>
</evidence>
<evidence type="ECO:0000313" key="4">
    <source>
        <dbReference type="Proteomes" id="UP001148786"/>
    </source>
</evidence>
<keyword evidence="2" id="KW-0732">Signal</keyword>
<keyword evidence="4" id="KW-1185">Reference proteome</keyword>
<evidence type="ECO:0000256" key="1">
    <source>
        <dbReference type="SAM" id="MobiDB-lite"/>
    </source>
</evidence>
<reference evidence="3" key="1">
    <citation type="submission" date="2022-07" db="EMBL/GenBank/DDBJ databases">
        <title>Genome Sequence of Agrocybe chaxingu.</title>
        <authorList>
            <person name="Buettner E."/>
        </authorList>
    </citation>
    <scope>NUCLEOTIDE SEQUENCE</scope>
    <source>
        <strain evidence="3">MP-N11</strain>
    </source>
</reference>
<feature type="compositionally biased region" description="Acidic residues" evidence="1">
    <location>
        <begin position="130"/>
        <end position="142"/>
    </location>
</feature>
<feature type="signal peptide" evidence="2">
    <location>
        <begin position="1"/>
        <end position="21"/>
    </location>
</feature>
<organism evidence="3 4">
    <name type="scientific">Agrocybe chaxingu</name>
    <dbReference type="NCBI Taxonomy" id="84603"/>
    <lineage>
        <taxon>Eukaryota</taxon>
        <taxon>Fungi</taxon>
        <taxon>Dikarya</taxon>
        <taxon>Basidiomycota</taxon>
        <taxon>Agaricomycotina</taxon>
        <taxon>Agaricomycetes</taxon>
        <taxon>Agaricomycetidae</taxon>
        <taxon>Agaricales</taxon>
        <taxon>Agaricineae</taxon>
        <taxon>Strophariaceae</taxon>
        <taxon>Agrocybe</taxon>
    </lineage>
</organism>
<comment type="caution">
    <text evidence="3">The sequence shown here is derived from an EMBL/GenBank/DDBJ whole genome shotgun (WGS) entry which is preliminary data.</text>
</comment>
<evidence type="ECO:0000313" key="3">
    <source>
        <dbReference type="EMBL" id="KAJ3505068.1"/>
    </source>
</evidence>
<dbReference type="EMBL" id="JANKHO010000928">
    <property type="protein sequence ID" value="KAJ3505068.1"/>
    <property type="molecule type" value="Genomic_DNA"/>
</dbReference>